<feature type="non-terminal residue" evidence="2">
    <location>
        <position position="82"/>
    </location>
</feature>
<sequence length="82" mass="8826">MTAFITALTATATLTNEELPALIEEQLRAQGLLAGISFSHDYVDGDEGNESDEGNEANEGDEDNEGDEFDEGNENDEGNEDD</sequence>
<protein>
    <submittedName>
        <fullName evidence="2">Uncharacterized protein</fullName>
    </submittedName>
</protein>
<name>A0ABS5WUR4_9RHOB</name>
<accession>A0ABS5WUR4</accession>
<evidence type="ECO:0000313" key="2">
    <source>
        <dbReference type="EMBL" id="MBT3142882.1"/>
    </source>
</evidence>
<dbReference type="Proteomes" id="UP000763802">
    <property type="component" value="Unassembled WGS sequence"/>
</dbReference>
<evidence type="ECO:0000313" key="3">
    <source>
        <dbReference type="Proteomes" id="UP000763802"/>
    </source>
</evidence>
<feature type="compositionally biased region" description="Acidic residues" evidence="1">
    <location>
        <begin position="44"/>
        <end position="82"/>
    </location>
</feature>
<comment type="caution">
    <text evidence="2">The sequence shown here is derived from an EMBL/GenBank/DDBJ whole genome shotgun (WGS) entry which is preliminary data.</text>
</comment>
<gene>
    <name evidence="2" type="ORF">KL867_17575</name>
</gene>
<feature type="region of interest" description="Disordered" evidence="1">
    <location>
        <begin position="39"/>
        <end position="82"/>
    </location>
</feature>
<organism evidence="2 3">
    <name type="scientific">Falsiruegeria litorea</name>
    <dbReference type="NCBI Taxonomy" id="1280831"/>
    <lineage>
        <taxon>Bacteria</taxon>
        <taxon>Pseudomonadati</taxon>
        <taxon>Pseudomonadota</taxon>
        <taxon>Alphaproteobacteria</taxon>
        <taxon>Rhodobacterales</taxon>
        <taxon>Roseobacteraceae</taxon>
        <taxon>Falsiruegeria</taxon>
    </lineage>
</organism>
<dbReference type="RefSeq" id="WP_215194097.1">
    <property type="nucleotide sequence ID" value="NZ_JAHHDY010000018.1"/>
</dbReference>
<reference evidence="2 3" key="1">
    <citation type="submission" date="2021-05" db="EMBL/GenBank/DDBJ databases">
        <title>Draft genomes of marine bacteria isolated from model chitin particles.</title>
        <authorList>
            <person name="Datta M.S."/>
            <person name="Schwartzman J.A."/>
            <person name="Cordero O."/>
        </authorList>
    </citation>
    <scope>NUCLEOTIDE SEQUENCE [LARGE SCALE GENOMIC DNA]</scope>
    <source>
        <strain evidence="2 3">4E07</strain>
    </source>
</reference>
<evidence type="ECO:0000256" key="1">
    <source>
        <dbReference type="SAM" id="MobiDB-lite"/>
    </source>
</evidence>
<proteinExistence type="predicted"/>
<dbReference type="EMBL" id="JAHHDY010000018">
    <property type="protein sequence ID" value="MBT3142882.1"/>
    <property type="molecule type" value="Genomic_DNA"/>
</dbReference>
<keyword evidence="3" id="KW-1185">Reference proteome</keyword>